<evidence type="ECO:0000313" key="3">
    <source>
        <dbReference type="Proteomes" id="UP001299265"/>
    </source>
</evidence>
<dbReference type="RefSeq" id="WP_231062998.1">
    <property type="nucleotide sequence ID" value="NZ_JAJNOR010000006.1"/>
</dbReference>
<dbReference type="InterPro" id="IPR002934">
    <property type="entry name" value="Polymerase_NTP_transf_dom"/>
</dbReference>
<evidence type="ECO:0000259" key="1">
    <source>
        <dbReference type="Pfam" id="PF01909"/>
    </source>
</evidence>
<dbReference type="Gene3D" id="3.30.460.10">
    <property type="entry name" value="Beta Polymerase, domain 2"/>
    <property type="match status" value="1"/>
</dbReference>
<dbReference type="GO" id="GO:0016779">
    <property type="term" value="F:nucleotidyltransferase activity"/>
    <property type="evidence" value="ECO:0007669"/>
    <property type="project" value="InterPro"/>
</dbReference>
<dbReference type="SUPFAM" id="SSF81301">
    <property type="entry name" value="Nucleotidyltransferase"/>
    <property type="match status" value="1"/>
</dbReference>
<reference evidence="2 3" key="1">
    <citation type="submission" date="2021-11" db="EMBL/GenBank/DDBJ databases">
        <title>Lacrimispora sp. nov. NSJ-141 isolated from human feces.</title>
        <authorList>
            <person name="Abdugheni R."/>
        </authorList>
    </citation>
    <scope>NUCLEOTIDE SEQUENCE [LARGE SCALE GENOMIC DNA]</scope>
    <source>
        <strain evidence="2 3">NSJ-141</strain>
    </source>
</reference>
<proteinExistence type="predicted"/>
<dbReference type="AlphaFoldDB" id="A0AAP2RJI4"/>
<dbReference type="Proteomes" id="UP001299265">
    <property type="component" value="Unassembled WGS sequence"/>
</dbReference>
<comment type="caution">
    <text evidence="2">The sequence shown here is derived from an EMBL/GenBank/DDBJ whole genome shotgun (WGS) entry which is preliminary data.</text>
</comment>
<feature type="domain" description="Polymerase nucleotidyl transferase" evidence="1">
    <location>
        <begin position="10"/>
        <end position="70"/>
    </location>
</feature>
<dbReference type="InterPro" id="IPR043519">
    <property type="entry name" value="NT_sf"/>
</dbReference>
<gene>
    <name evidence="2" type="ORF">LQE92_10935</name>
</gene>
<sequence length="218" mass="24926">MIDLTAWINEFLTVLNESFKDRIWFVGLQGSYGRNEATEASDIDMVVILDKLSAPDIQAYRTMLDTLPHRELVCGFLSGKNEIRKWETSDLFQFCHDTRSIKGSLDDLLQLVDDAAVTRAIKIGVCNIYHACVHNMLYERCDEILKGLYKSASFAAQAIYFKQNGVYMSSQKDLLGVVSAEEKAIVRTFLSLKNGGVIDFEEMSERLFDWSKKWIDRI</sequence>
<dbReference type="Pfam" id="PF01909">
    <property type="entry name" value="NTP_transf_2"/>
    <property type="match status" value="1"/>
</dbReference>
<accession>A0AAP2RJI4</accession>
<organism evidence="2 3">
    <name type="scientific">Lientehia hominis</name>
    <dbReference type="NCBI Taxonomy" id="2897778"/>
    <lineage>
        <taxon>Bacteria</taxon>
        <taxon>Bacillati</taxon>
        <taxon>Bacillota</taxon>
        <taxon>Clostridia</taxon>
        <taxon>Lachnospirales</taxon>
        <taxon>Lachnospiraceae</taxon>
        <taxon>Lientehia</taxon>
    </lineage>
</organism>
<name>A0AAP2RJI4_9FIRM</name>
<dbReference type="EMBL" id="JAJNOR010000006">
    <property type="protein sequence ID" value="MCD2493132.1"/>
    <property type="molecule type" value="Genomic_DNA"/>
</dbReference>
<dbReference type="CDD" id="cd05403">
    <property type="entry name" value="NT_KNTase_like"/>
    <property type="match status" value="1"/>
</dbReference>
<evidence type="ECO:0000313" key="2">
    <source>
        <dbReference type="EMBL" id="MCD2493132.1"/>
    </source>
</evidence>
<keyword evidence="3" id="KW-1185">Reference proteome</keyword>
<protein>
    <submittedName>
        <fullName evidence="2">Nucleotidyltransferase domain-containing protein</fullName>
    </submittedName>
</protein>